<feature type="domain" description="Cytochrome C biogenesis protein transmembrane" evidence="7">
    <location>
        <begin position="7"/>
        <end position="228"/>
    </location>
</feature>
<feature type="transmembrane region" description="Helical" evidence="6">
    <location>
        <begin position="169"/>
        <end position="193"/>
    </location>
</feature>
<dbReference type="RefSeq" id="WP_191271554.1">
    <property type="nucleotide sequence ID" value="NZ_BNDS01000005.1"/>
</dbReference>
<comment type="similarity">
    <text evidence="2">Belongs to the DsbD family.</text>
</comment>
<accession>A0ABQ3N1V7</accession>
<comment type="subcellular location">
    <subcellularLocation>
        <location evidence="1">Membrane</location>
        <topology evidence="1">Multi-pass membrane protein</topology>
    </subcellularLocation>
</comment>
<dbReference type="PANTHER" id="PTHR31272:SF4">
    <property type="entry name" value="CYTOCHROME C-TYPE BIOGENESIS PROTEIN HI_1454-RELATED"/>
    <property type="match status" value="1"/>
</dbReference>
<proteinExistence type="inferred from homology"/>
<keyword evidence="3 6" id="KW-0812">Transmembrane</keyword>
<name>A0ABQ3N1V7_9BACI</name>
<feature type="transmembrane region" description="Helical" evidence="6">
    <location>
        <begin position="138"/>
        <end position="163"/>
    </location>
</feature>
<protein>
    <submittedName>
        <fullName evidence="8">Cytochrome C biogenesis protein CcdA</fullName>
    </submittedName>
</protein>
<feature type="transmembrane region" description="Helical" evidence="6">
    <location>
        <begin position="6"/>
        <end position="28"/>
    </location>
</feature>
<evidence type="ECO:0000259" key="7">
    <source>
        <dbReference type="Pfam" id="PF02683"/>
    </source>
</evidence>
<dbReference type="Proteomes" id="UP000637074">
    <property type="component" value="Unassembled WGS sequence"/>
</dbReference>
<gene>
    <name evidence="8" type="ORF">AM1BK_16190</name>
</gene>
<evidence type="ECO:0000256" key="2">
    <source>
        <dbReference type="ARBA" id="ARBA00006143"/>
    </source>
</evidence>
<dbReference type="Pfam" id="PF02683">
    <property type="entry name" value="DsbD_TM"/>
    <property type="match status" value="1"/>
</dbReference>
<dbReference type="InterPro" id="IPR003834">
    <property type="entry name" value="Cyt_c_assmbl_TM_dom"/>
</dbReference>
<keyword evidence="5 6" id="KW-0472">Membrane</keyword>
<organism evidence="8 9">
    <name type="scientific">Neobacillus kokaensis</name>
    <dbReference type="NCBI Taxonomy" id="2759023"/>
    <lineage>
        <taxon>Bacteria</taxon>
        <taxon>Bacillati</taxon>
        <taxon>Bacillota</taxon>
        <taxon>Bacilli</taxon>
        <taxon>Bacillales</taxon>
        <taxon>Bacillaceae</taxon>
        <taxon>Neobacillus</taxon>
    </lineage>
</organism>
<feature type="transmembrane region" description="Helical" evidence="6">
    <location>
        <begin position="213"/>
        <end position="238"/>
    </location>
</feature>
<feature type="transmembrane region" description="Helical" evidence="6">
    <location>
        <begin position="93"/>
        <end position="117"/>
    </location>
</feature>
<evidence type="ECO:0000256" key="4">
    <source>
        <dbReference type="ARBA" id="ARBA00022989"/>
    </source>
</evidence>
<dbReference type="InterPro" id="IPR051790">
    <property type="entry name" value="Cytochrome_c-biogenesis_DsbD"/>
</dbReference>
<evidence type="ECO:0000256" key="3">
    <source>
        <dbReference type="ARBA" id="ARBA00022692"/>
    </source>
</evidence>
<dbReference type="PANTHER" id="PTHR31272">
    <property type="entry name" value="CYTOCHROME C-TYPE BIOGENESIS PROTEIN HI_1454-RELATED"/>
    <property type="match status" value="1"/>
</dbReference>
<evidence type="ECO:0000313" key="8">
    <source>
        <dbReference type="EMBL" id="GHH98076.1"/>
    </source>
</evidence>
<reference evidence="8 9" key="1">
    <citation type="journal article" date="2022" name="Int. J. Syst. Evol. Microbiol.">
        <title>Neobacillus kokaensis sp. nov., isolated from soil.</title>
        <authorList>
            <person name="Yuki K."/>
            <person name="Matsubara H."/>
            <person name="Yamaguchi S."/>
        </authorList>
    </citation>
    <scope>NUCLEOTIDE SEQUENCE [LARGE SCALE GENOMIC DNA]</scope>
    <source>
        <strain evidence="8 9">LOB 377</strain>
    </source>
</reference>
<evidence type="ECO:0000256" key="1">
    <source>
        <dbReference type="ARBA" id="ARBA00004141"/>
    </source>
</evidence>
<evidence type="ECO:0000256" key="6">
    <source>
        <dbReference type="SAM" id="Phobius"/>
    </source>
</evidence>
<keyword evidence="4 6" id="KW-1133">Transmembrane helix</keyword>
<evidence type="ECO:0000313" key="9">
    <source>
        <dbReference type="Proteomes" id="UP000637074"/>
    </source>
</evidence>
<keyword evidence="9" id="KW-1185">Reference proteome</keyword>
<evidence type="ECO:0000256" key="5">
    <source>
        <dbReference type="ARBA" id="ARBA00023136"/>
    </source>
</evidence>
<sequence length="240" mass="25868">MIGEQVLLSTVFVAGLLSFFAPCILPLLPVYISVLSSNDQSTEGSNHFITIGKLTINLHLLLKTVVFVFGLSTSFIILGFGAGALGVVINTSWFMVVCGLIVVILGLHQIGLLRLSFLNKESKVNLKRSGKRDILGTYLLGFTFSFGWTPCIGPALGAVLGLSASQGQAIYGAFLMFIYALGLLIPFIILAIFSDALLRHIKKINKHMKKIQIVGGVFVIIMGILLMTNNLNLLVTVITG</sequence>
<feature type="transmembrane region" description="Helical" evidence="6">
    <location>
        <begin position="60"/>
        <end position="87"/>
    </location>
</feature>
<dbReference type="EMBL" id="BNDS01000005">
    <property type="protein sequence ID" value="GHH98076.1"/>
    <property type="molecule type" value="Genomic_DNA"/>
</dbReference>
<comment type="caution">
    <text evidence="8">The sequence shown here is derived from an EMBL/GenBank/DDBJ whole genome shotgun (WGS) entry which is preliminary data.</text>
</comment>